<feature type="compositionally biased region" description="Basic and acidic residues" evidence="1">
    <location>
        <begin position="68"/>
        <end position="82"/>
    </location>
</feature>
<reference evidence="2 3" key="1">
    <citation type="journal article" date="2019" name="PLoS ONE">
        <title>Comparative genome analysis indicates high evolutionary potential of pathogenicity genes in Colletotrichum tanaceti.</title>
        <authorList>
            <person name="Lelwala R.V."/>
            <person name="Korhonen P.K."/>
            <person name="Young N.D."/>
            <person name="Scott J.B."/>
            <person name="Ades P.A."/>
            <person name="Gasser R.B."/>
            <person name="Taylor P.W.J."/>
        </authorList>
    </citation>
    <scope>NUCLEOTIDE SEQUENCE [LARGE SCALE GENOMIC DNA]</scope>
    <source>
        <strain evidence="2">BRIP57314</strain>
    </source>
</reference>
<feature type="region of interest" description="Disordered" evidence="1">
    <location>
        <begin position="1"/>
        <end position="84"/>
    </location>
</feature>
<protein>
    <submittedName>
        <fullName evidence="2">Uncharacterized protein</fullName>
    </submittedName>
</protein>
<dbReference type="EMBL" id="PJEX01000105">
    <property type="protein sequence ID" value="TKW55280.1"/>
    <property type="molecule type" value="Genomic_DNA"/>
</dbReference>
<feature type="compositionally biased region" description="Basic and acidic residues" evidence="1">
    <location>
        <begin position="46"/>
        <end position="58"/>
    </location>
</feature>
<evidence type="ECO:0000313" key="3">
    <source>
        <dbReference type="Proteomes" id="UP000310108"/>
    </source>
</evidence>
<proteinExistence type="predicted"/>
<evidence type="ECO:0000313" key="2">
    <source>
        <dbReference type="EMBL" id="TKW55280.1"/>
    </source>
</evidence>
<accession>A0A4U6XH98</accession>
<gene>
    <name evidence="2" type="ORF">CTA1_1127</name>
</gene>
<sequence length="380" mass="42208">MAPQVNRKGFSTKATKETGVEAGVQGQTHFEEASAIPAVKKMKAAKTTDSEVKDKAESDNEEGEESEEEKKSEEGKETKQAKSDAPTFLTFLSRLPREIGAMIIELAATTEPAIAYGTCRLNTGAMMLPVVNTGAEGSLSKFKKLVCLGKRFPDFKRNIERGSGIPLSNALATDPRLGIRKDMDLMVFLFDKKDLASFSWVSRSQREINRVMLAPGILNVGVYYDIRNRKGLTCNFCASCVYGSYPESLCPRQLAIFAQNLSDVHSIFILVRLRPSDVVGTSRSKHIRLMKKLVADTKDVPRHMSFKDSERTWVEVSHRSPPGTKNLIDSGVLSCVLRLRQTAFKANNKQIAAIVGRNARRNIRFRVLLGSYWRDATLGI</sequence>
<organism evidence="2 3">
    <name type="scientific">Colletotrichum tanaceti</name>
    <dbReference type="NCBI Taxonomy" id="1306861"/>
    <lineage>
        <taxon>Eukaryota</taxon>
        <taxon>Fungi</taxon>
        <taxon>Dikarya</taxon>
        <taxon>Ascomycota</taxon>
        <taxon>Pezizomycotina</taxon>
        <taxon>Sordariomycetes</taxon>
        <taxon>Hypocreomycetidae</taxon>
        <taxon>Glomerellales</taxon>
        <taxon>Glomerellaceae</taxon>
        <taxon>Colletotrichum</taxon>
        <taxon>Colletotrichum destructivum species complex</taxon>
    </lineage>
</organism>
<evidence type="ECO:0000256" key="1">
    <source>
        <dbReference type="SAM" id="MobiDB-lite"/>
    </source>
</evidence>
<comment type="caution">
    <text evidence="2">The sequence shown here is derived from an EMBL/GenBank/DDBJ whole genome shotgun (WGS) entry which is preliminary data.</text>
</comment>
<keyword evidence="3" id="KW-1185">Reference proteome</keyword>
<name>A0A4U6XH98_9PEZI</name>
<dbReference type="Proteomes" id="UP000310108">
    <property type="component" value="Unassembled WGS sequence"/>
</dbReference>
<dbReference type="AlphaFoldDB" id="A0A4U6XH98"/>